<reference evidence="1" key="1">
    <citation type="submission" date="2024-02" db="EMBL/GenBank/DDBJ databases">
        <title>Bacteria isolated from the canopy kelp, Nereocystis luetkeana.</title>
        <authorList>
            <person name="Pfister C.A."/>
            <person name="Younker I.T."/>
            <person name="Light S.H."/>
        </authorList>
    </citation>
    <scope>NUCLEOTIDE SEQUENCE</scope>
    <source>
        <strain evidence="1">TN.2.01</strain>
    </source>
</reference>
<comment type="caution">
    <text evidence="1">The sequence shown here is derived from an EMBL/GenBank/DDBJ whole genome shotgun (WGS) entry which is preliminary data.</text>
</comment>
<proteinExistence type="predicted"/>
<dbReference type="Proteomes" id="UP001374952">
    <property type="component" value="Unassembled WGS sequence"/>
</dbReference>
<keyword evidence="2" id="KW-1185">Reference proteome</keyword>
<organism evidence="1 2">
    <name type="scientific">Pseudoalteromonas undina</name>
    <dbReference type="NCBI Taxonomy" id="43660"/>
    <lineage>
        <taxon>Bacteria</taxon>
        <taxon>Pseudomonadati</taxon>
        <taxon>Pseudomonadota</taxon>
        <taxon>Gammaproteobacteria</taxon>
        <taxon>Alteromonadales</taxon>
        <taxon>Pseudoalteromonadaceae</taxon>
        <taxon>Pseudoalteromonas</taxon>
    </lineage>
</organism>
<sequence>MNEQTLEQAADWVDRINDLNEDESKELSLWLKEPENKAAFDRVSKIFGDPSINKALHNLHIYDNDTSITPLQKKTNKQKNFSILAIAASFSAIAFMAYWFSLPQQEASIKPIIVSNDSFEPVKTINAPIGERVSKLLADGTYLHLNAGSELTAKLQSNVRKVVLNKGQVFFDVAKDKKRPFIIDSGETNITVLGTSFDVQHNENKVVVTVYEGKVKVSAKDTVTLIPPQKAVVVDGRITVFTDKSLEQLPLWRTGWIEAEKETLDSIVEQLQRYSNDKIKLENELSNTVISGRFNLETPKQSLMLIADAYNLKLEKRQNILLLSRI</sequence>
<evidence type="ECO:0000313" key="2">
    <source>
        <dbReference type="Proteomes" id="UP001374952"/>
    </source>
</evidence>
<name>A0ACC6R2R8_9GAMM</name>
<dbReference type="EMBL" id="JBAKAX010000006">
    <property type="protein sequence ID" value="MEL0604198.1"/>
    <property type="molecule type" value="Genomic_DNA"/>
</dbReference>
<gene>
    <name evidence="1" type="ORF">V6250_08465</name>
</gene>
<protein>
    <submittedName>
        <fullName evidence="1">FecR domain-containing protein</fullName>
    </submittedName>
</protein>
<evidence type="ECO:0000313" key="1">
    <source>
        <dbReference type="EMBL" id="MEL0604198.1"/>
    </source>
</evidence>
<accession>A0ACC6R2R8</accession>